<keyword evidence="12" id="KW-0314">Glutamate biosynthesis</keyword>
<dbReference type="Gene3D" id="3.60.20.10">
    <property type="entry name" value="Glutamine Phosphoribosylpyrophosphate, subunit 1, domain 1"/>
    <property type="match status" value="1"/>
</dbReference>
<dbReference type="PANTHER" id="PTHR11938">
    <property type="entry name" value="FAD NADPH DEHYDROGENASE/OXIDOREDUCTASE"/>
    <property type="match status" value="1"/>
</dbReference>
<evidence type="ECO:0000256" key="14">
    <source>
        <dbReference type="ARBA" id="ARBA00037928"/>
    </source>
</evidence>
<keyword evidence="18" id="KW-1185">Reference proteome</keyword>
<comment type="caution">
    <text evidence="17">The sequence shown here is derived from an EMBL/GenBank/DDBJ whole genome shotgun (WGS) entry which is preliminary data.</text>
</comment>
<keyword evidence="4" id="KW-0028">Amino-acid biosynthesis</keyword>
<dbReference type="FunFam" id="3.60.20.10:FF:000043">
    <property type="entry name" value="Glutamate synthase 1 [NADH] chloroplastic"/>
    <property type="match status" value="1"/>
</dbReference>
<keyword evidence="5" id="KW-0285">Flavoprotein</keyword>
<gene>
    <name evidence="17" type="ORF">AB6A40_000558</name>
</gene>
<evidence type="ECO:0000256" key="3">
    <source>
        <dbReference type="ARBA" id="ARBA00009716"/>
    </source>
</evidence>
<dbReference type="PROSITE" id="PS51278">
    <property type="entry name" value="GATASE_TYPE_2"/>
    <property type="match status" value="1"/>
</dbReference>
<keyword evidence="11" id="KW-0411">Iron-sulfur</keyword>
<comment type="pathway">
    <text evidence="14">Amino-acid biosynthesis; L-glutamate biosynthesis via GLT pathway; L-glutamate from 2-oxoglutarate and L-glutamine (ferredoxin route): step 1/1.</text>
</comment>
<evidence type="ECO:0000256" key="13">
    <source>
        <dbReference type="ARBA" id="ARBA00023291"/>
    </source>
</evidence>
<keyword evidence="6" id="KW-0288">FMN</keyword>
<evidence type="ECO:0000313" key="17">
    <source>
        <dbReference type="EMBL" id="MFH4973849.1"/>
    </source>
</evidence>
<dbReference type="PANTHER" id="PTHR11938:SF133">
    <property type="entry name" value="GLUTAMATE SYNTHASE (NADH)"/>
    <property type="match status" value="1"/>
</dbReference>
<evidence type="ECO:0000259" key="16">
    <source>
        <dbReference type="PROSITE" id="PS51278"/>
    </source>
</evidence>
<keyword evidence="8" id="KW-0315">Glutamine amidotransferase</keyword>
<name>A0ABD6E904_9BILA</name>
<evidence type="ECO:0000256" key="1">
    <source>
        <dbReference type="ARBA" id="ARBA00001917"/>
    </source>
</evidence>
<evidence type="ECO:0000256" key="5">
    <source>
        <dbReference type="ARBA" id="ARBA00022630"/>
    </source>
</evidence>
<evidence type="ECO:0000256" key="15">
    <source>
        <dbReference type="ARBA" id="ARBA00039085"/>
    </source>
</evidence>
<dbReference type="EC" id="1.4.7.1" evidence="15"/>
<feature type="domain" description="Glutamine amidotransferase type-2" evidence="16">
    <location>
        <begin position="27"/>
        <end position="418"/>
    </location>
</feature>
<dbReference type="Pfam" id="PF00310">
    <property type="entry name" value="GATase_2"/>
    <property type="match status" value="1"/>
</dbReference>
<comment type="similarity">
    <text evidence="3">Belongs to the glutamate synthase family.</text>
</comment>
<evidence type="ECO:0000256" key="2">
    <source>
        <dbReference type="ARBA" id="ARBA00001927"/>
    </source>
</evidence>
<comment type="cofactor">
    <cofactor evidence="2">
        <name>[3Fe-4S] cluster</name>
        <dbReference type="ChEBI" id="CHEBI:21137"/>
    </cofactor>
</comment>
<dbReference type="GO" id="GO:0051538">
    <property type="term" value="F:3 iron, 4 sulfur cluster binding"/>
    <property type="evidence" value="ECO:0007669"/>
    <property type="project" value="UniProtKB-KW"/>
</dbReference>
<evidence type="ECO:0000256" key="10">
    <source>
        <dbReference type="ARBA" id="ARBA00023004"/>
    </source>
</evidence>
<dbReference type="Proteomes" id="UP001608902">
    <property type="component" value="Unassembled WGS sequence"/>
</dbReference>
<keyword evidence="13" id="KW-0003">3Fe-4S</keyword>
<comment type="cofactor">
    <cofactor evidence="1">
        <name>FMN</name>
        <dbReference type="ChEBI" id="CHEBI:58210"/>
    </cofactor>
</comment>
<sequence>MVVLTKEKAEIAARTTLWEPQLERDACGVGFVTSVKGIATHKILQEGRTMLERMTHRGACSCDNDSGDGAGVLTAIPDALYRKHFISDDDFELPPFGEYATGLLFLDQKSYRQAKEAFMDLARGCDLRVIAWRRLKTYSEQIGSEARKTEPCIRQVFVSAKYAAEDRDRFERNVYMLRKQAVVQMAKQKVECYICSLSTQTIVYKGQFTPDQLYRYYADLTDPDFVSHIALVHSRFSTNTFPTWSRAQPCRLIAHNGEINTLRGNINFMHAREGVMRCKLYGDDLQKLYPVVEEGMSDSGSLDNVMEFLMKAGKRSLPEAAITMIPEAWEKDEDMTPEKRAFYRWAAMSMEPWDGPALLVFSDGRYVGAILDRNGLRPARYYLTDDDHVYLASEIGVVDLPVERVVKKVNSIESNGLY</sequence>
<keyword evidence="9" id="KW-0560">Oxidoreductase</keyword>
<dbReference type="InterPro" id="IPR029055">
    <property type="entry name" value="Ntn_hydrolases_N"/>
</dbReference>
<evidence type="ECO:0000313" key="18">
    <source>
        <dbReference type="Proteomes" id="UP001608902"/>
    </source>
</evidence>
<evidence type="ECO:0000256" key="4">
    <source>
        <dbReference type="ARBA" id="ARBA00022605"/>
    </source>
</evidence>
<evidence type="ECO:0000256" key="6">
    <source>
        <dbReference type="ARBA" id="ARBA00022643"/>
    </source>
</evidence>
<reference evidence="17 18" key="1">
    <citation type="submission" date="2024-08" db="EMBL/GenBank/DDBJ databases">
        <title>Gnathostoma spinigerum genome.</title>
        <authorList>
            <person name="Gonzalez-Bertolin B."/>
            <person name="Monzon S."/>
            <person name="Zaballos A."/>
            <person name="Jimenez P."/>
            <person name="Dekumyoy P."/>
            <person name="Varona S."/>
            <person name="Cuesta I."/>
            <person name="Sumanam S."/>
            <person name="Adisakwattana P."/>
            <person name="Gasser R.B."/>
            <person name="Hernandez-Gonzalez A."/>
            <person name="Young N.D."/>
            <person name="Perteguer M.J."/>
        </authorList>
    </citation>
    <scope>NUCLEOTIDE SEQUENCE [LARGE SCALE GENOMIC DNA]</scope>
    <source>
        <strain evidence="17">AL3</strain>
        <tissue evidence="17">Liver</tissue>
    </source>
</reference>
<organism evidence="17 18">
    <name type="scientific">Gnathostoma spinigerum</name>
    <dbReference type="NCBI Taxonomy" id="75299"/>
    <lineage>
        <taxon>Eukaryota</taxon>
        <taxon>Metazoa</taxon>
        <taxon>Ecdysozoa</taxon>
        <taxon>Nematoda</taxon>
        <taxon>Chromadorea</taxon>
        <taxon>Rhabditida</taxon>
        <taxon>Spirurina</taxon>
        <taxon>Gnathostomatomorpha</taxon>
        <taxon>Gnathostomatoidea</taxon>
        <taxon>Gnathostomatidae</taxon>
        <taxon>Gnathostoma</taxon>
    </lineage>
</organism>
<dbReference type="AlphaFoldDB" id="A0ABD6E904"/>
<evidence type="ECO:0000256" key="7">
    <source>
        <dbReference type="ARBA" id="ARBA00022723"/>
    </source>
</evidence>
<dbReference type="GO" id="GO:0006537">
    <property type="term" value="P:glutamate biosynthetic process"/>
    <property type="evidence" value="ECO:0007669"/>
    <property type="project" value="UniProtKB-KW"/>
</dbReference>
<dbReference type="SUPFAM" id="SSF56235">
    <property type="entry name" value="N-terminal nucleophile aminohydrolases (Ntn hydrolases)"/>
    <property type="match status" value="1"/>
</dbReference>
<evidence type="ECO:0000256" key="8">
    <source>
        <dbReference type="ARBA" id="ARBA00022962"/>
    </source>
</evidence>
<evidence type="ECO:0000256" key="11">
    <source>
        <dbReference type="ARBA" id="ARBA00023014"/>
    </source>
</evidence>
<accession>A0ABD6E904</accession>
<dbReference type="GO" id="GO:0046872">
    <property type="term" value="F:metal ion binding"/>
    <property type="evidence" value="ECO:0007669"/>
    <property type="project" value="UniProtKB-KW"/>
</dbReference>
<proteinExistence type="inferred from homology"/>
<protein>
    <recommendedName>
        <fullName evidence="15">glutamate synthase (ferredoxin)</fullName>
        <ecNumber evidence="15">1.4.7.1</ecNumber>
    </recommendedName>
</protein>
<evidence type="ECO:0000256" key="12">
    <source>
        <dbReference type="ARBA" id="ARBA00023164"/>
    </source>
</evidence>
<keyword evidence="10" id="KW-0408">Iron</keyword>
<dbReference type="InterPro" id="IPR050711">
    <property type="entry name" value="ET-N_metabolism_enzyme"/>
</dbReference>
<dbReference type="CDD" id="cd00713">
    <property type="entry name" value="GltS"/>
    <property type="match status" value="1"/>
</dbReference>
<keyword evidence="7" id="KW-0479">Metal-binding</keyword>
<dbReference type="EMBL" id="JBGFUD010000161">
    <property type="protein sequence ID" value="MFH4973849.1"/>
    <property type="molecule type" value="Genomic_DNA"/>
</dbReference>
<dbReference type="InterPro" id="IPR017932">
    <property type="entry name" value="GATase_2_dom"/>
</dbReference>
<dbReference type="GO" id="GO:0016041">
    <property type="term" value="F:glutamate synthase (ferredoxin) activity"/>
    <property type="evidence" value="ECO:0007669"/>
    <property type="project" value="UniProtKB-EC"/>
</dbReference>
<evidence type="ECO:0000256" key="9">
    <source>
        <dbReference type="ARBA" id="ARBA00023002"/>
    </source>
</evidence>